<feature type="region of interest" description="Disordered" evidence="1">
    <location>
        <begin position="39"/>
        <end position="76"/>
    </location>
</feature>
<dbReference type="Proteomes" id="UP000772434">
    <property type="component" value="Unassembled WGS sequence"/>
</dbReference>
<keyword evidence="3" id="KW-1185">Reference proteome</keyword>
<dbReference type="AlphaFoldDB" id="A0A9P5PUY7"/>
<sequence>MNFGSNDNTPILVAPRPVRLTCAPYTILSRAPPVRILSEPAKDTSERSHSVGELKFGLYTESSPDASPRSSPRSGLTTEALEEFLSILRPSIFPPRSPVRSRRASLPVDLIPTLREHPFSYKGSARLESTVEEVENAHPTQSSRNAGSPEVIEGVTSEFQVLDFEENSFRWFTSSVLSSPISRTNTRNPFQRHATYPMMSSPPAFTPLPTSPAAIPLPLPSPDELLRA</sequence>
<feature type="compositionally biased region" description="Pro residues" evidence="1">
    <location>
        <begin position="204"/>
        <end position="221"/>
    </location>
</feature>
<reference evidence="2" key="1">
    <citation type="submission" date="2020-11" db="EMBL/GenBank/DDBJ databases">
        <authorList>
            <consortium name="DOE Joint Genome Institute"/>
            <person name="Ahrendt S."/>
            <person name="Riley R."/>
            <person name="Andreopoulos W."/>
            <person name="Labutti K."/>
            <person name="Pangilinan J."/>
            <person name="Ruiz-Duenas F.J."/>
            <person name="Barrasa J.M."/>
            <person name="Sanchez-Garcia M."/>
            <person name="Camarero S."/>
            <person name="Miyauchi S."/>
            <person name="Serrano A."/>
            <person name="Linde D."/>
            <person name="Babiker R."/>
            <person name="Drula E."/>
            <person name="Ayuso-Fernandez I."/>
            <person name="Pacheco R."/>
            <person name="Padilla G."/>
            <person name="Ferreira P."/>
            <person name="Barriuso J."/>
            <person name="Kellner H."/>
            <person name="Castanera R."/>
            <person name="Alfaro M."/>
            <person name="Ramirez L."/>
            <person name="Pisabarro A.G."/>
            <person name="Kuo A."/>
            <person name="Tritt A."/>
            <person name="Lipzen A."/>
            <person name="He G."/>
            <person name="Yan M."/>
            <person name="Ng V."/>
            <person name="Cullen D."/>
            <person name="Martin F."/>
            <person name="Rosso M.-N."/>
            <person name="Henrissat B."/>
            <person name="Hibbett D."/>
            <person name="Martinez A.T."/>
            <person name="Grigoriev I.V."/>
        </authorList>
    </citation>
    <scope>NUCLEOTIDE SEQUENCE</scope>
    <source>
        <strain evidence="2">AH 40177</strain>
    </source>
</reference>
<dbReference type="OrthoDB" id="3242721at2759"/>
<gene>
    <name evidence="2" type="ORF">BDP27DRAFT_1400551</name>
</gene>
<evidence type="ECO:0000313" key="3">
    <source>
        <dbReference type="Proteomes" id="UP000772434"/>
    </source>
</evidence>
<protein>
    <submittedName>
        <fullName evidence="2">Uncharacterized protein</fullName>
    </submittedName>
</protein>
<accession>A0A9P5PUY7</accession>
<evidence type="ECO:0000256" key="1">
    <source>
        <dbReference type="SAM" id="MobiDB-lite"/>
    </source>
</evidence>
<feature type="compositionally biased region" description="Basic and acidic residues" evidence="1">
    <location>
        <begin position="40"/>
        <end position="52"/>
    </location>
</feature>
<evidence type="ECO:0000313" key="2">
    <source>
        <dbReference type="EMBL" id="KAF9072906.1"/>
    </source>
</evidence>
<name>A0A9P5PUY7_9AGAR</name>
<dbReference type="EMBL" id="JADNRY010000021">
    <property type="protein sequence ID" value="KAF9072906.1"/>
    <property type="molecule type" value="Genomic_DNA"/>
</dbReference>
<comment type="caution">
    <text evidence="2">The sequence shown here is derived from an EMBL/GenBank/DDBJ whole genome shotgun (WGS) entry which is preliminary data.</text>
</comment>
<feature type="region of interest" description="Disordered" evidence="1">
    <location>
        <begin position="182"/>
        <end position="228"/>
    </location>
</feature>
<organism evidence="2 3">
    <name type="scientific">Rhodocollybia butyracea</name>
    <dbReference type="NCBI Taxonomy" id="206335"/>
    <lineage>
        <taxon>Eukaryota</taxon>
        <taxon>Fungi</taxon>
        <taxon>Dikarya</taxon>
        <taxon>Basidiomycota</taxon>
        <taxon>Agaricomycotina</taxon>
        <taxon>Agaricomycetes</taxon>
        <taxon>Agaricomycetidae</taxon>
        <taxon>Agaricales</taxon>
        <taxon>Marasmiineae</taxon>
        <taxon>Omphalotaceae</taxon>
        <taxon>Rhodocollybia</taxon>
    </lineage>
</organism>
<feature type="compositionally biased region" description="Low complexity" evidence="1">
    <location>
        <begin position="62"/>
        <end position="74"/>
    </location>
</feature>
<proteinExistence type="predicted"/>